<dbReference type="Pfam" id="PF07499">
    <property type="entry name" value="RuvA_C"/>
    <property type="match status" value="1"/>
</dbReference>
<dbReference type="GO" id="GO:0009378">
    <property type="term" value="F:four-way junction helicase activity"/>
    <property type="evidence" value="ECO:0007669"/>
    <property type="project" value="InterPro"/>
</dbReference>
<dbReference type="Gene3D" id="1.10.150.20">
    <property type="entry name" value="5' to 3' exonuclease, C-terminal subdomain"/>
    <property type="match status" value="1"/>
</dbReference>
<dbReference type="InterPro" id="IPR012340">
    <property type="entry name" value="NA-bd_OB-fold"/>
</dbReference>
<dbReference type="Gene3D" id="1.10.8.10">
    <property type="entry name" value="DNA helicase RuvA subunit, C-terminal domain"/>
    <property type="match status" value="1"/>
</dbReference>
<evidence type="ECO:0000256" key="3">
    <source>
        <dbReference type="ARBA" id="ARBA00023125"/>
    </source>
</evidence>
<evidence type="ECO:0000313" key="9">
    <source>
        <dbReference type="EMBL" id="ALO15447.1"/>
    </source>
</evidence>
<dbReference type="GO" id="GO:0000400">
    <property type="term" value="F:four-way junction DNA binding"/>
    <property type="evidence" value="ECO:0007669"/>
    <property type="project" value="UniProtKB-UniRule"/>
</dbReference>
<dbReference type="HAMAP" id="MF_00031">
    <property type="entry name" value="DNA_HJ_migration_RuvA"/>
    <property type="match status" value="1"/>
</dbReference>
<dbReference type="NCBIfam" id="TIGR00084">
    <property type="entry name" value="ruvA"/>
    <property type="match status" value="1"/>
</dbReference>
<evidence type="ECO:0000259" key="7">
    <source>
        <dbReference type="Pfam" id="PF01330"/>
    </source>
</evidence>
<dbReference type="SUPFAM" id="SSF46929">
    <property type="entry name" value="DNA helicase RuvA subunit, C-terminal domain"/>
    <property type="match status" value="1"/>
</dbReference>
<comment type="subcellular location">
    <subcellularLocation>
        <location evidence="6">Cytoplasm</location>
    </subcellularLocation>
</comment>
<keyword evidence="4 6" id="KW-0233">DNA recombination</keyword>
<dbReference type="InterPro" id="IPR010994">
    <property type="entry name" value="RuvA_2-like"/>
</dbReference>
<evidence type="ECO:0000256" key="6">
    <source>
        <dbReference type="HAMAP-Rule" id="MF_00031"/>
    </source>
</evidence>
<evidence type="ECO:0000259" key="8">
    <source>
        <dbReference type="Pfam" id="PF07499"/>
    </source>
</evidence>
<dbReference type="InterPro" id="IPR011114">
    <property type="entry name" value="RuvA_C"/>
</dbReference>
<dbReference type="InterPro" id="IPR000085">
    <property type="entry name" value="RuvA"/>
</dbReference>
<dbReference type="GO" id="GO:0009379">
    <property type="term" value="C:Holliday junction helicase complex"/>
    <property type="evidence" value="ECO:0007669"/>
    <property type="project" value="InterPro"/>
</dbReference>
<evidence type="ECO:0000256" key="2">
    <source>
        <dbReference type="ARBA" id="ARBA00022763"/>
    </source>
</evidence>
<feature type="domain" description="Holliday junction DNA helicase RuvA C-terminal" evidence="8">
    <location>
        <begin position="149"/>
        <end position="193"/>
    </location>
</feature>
<protein>
    <recommendedName>
        <fullName evidence="6">Holliday junction branch migration complex subunit RuvA</fullName>
    </recommendedName>
</protein>
<dbReference type="SUPFAM" id="SSF47781">
    <property type="entry name" value="RuvA domain 2-like"/>
    <property type="match status" value="1"/>
</dbReference>
<feature type="region of interest" description="Domain III" evidence="6">
    <location>
        <begin position="147"/>
        <end position="193"/>
    </location>
</feature>
<comment type="caution">
    <text evidence="6">Lacks conserved residue(s) required for the propagation of feature annotation.</text>
</comment>
<dbReference type="KEGG" id="blq:L21SP5_01806"/>
<comment type="function">
    <text evidence="6">The RuvA-RuvB-RuvC complex processes Holliday junction (HJ) DNA during genetic recombination and DNA repair, while the RuvA-RuvB complex plays an important role in the rescue of blocked DNA replication forks via replication fork reversal (RFR). RuvA specifically binds to HJ cruciform DNA, conferring on it an open structure. The RuvB hexamer acts as an ATP-dependent pump, pulling dsDNA into and through the RuvAB complex. HJ branch migration allows RuvC to scan DNA until it finds its consensus sequence, where it cleaves and resolves the cruciform DNA.</text>
</comment>
<proteinExistence type="inferred from homology"/>
<keyword evidence="1 6" id="KW-0963">Cytoplasm</keyword>
<dbReference type="GO" id="GO:0016787">
    <property type="term" value="F:hydrolase activity"/>
    <property type="evidence" value="ECO:0007669"/>
    <property type="project" value="UniProtKB-KW"/>
</dbReference>
<dbReference type="InterPro" id="IPR013849">
    <property type="entry name" value="DNA_helicase_Holl-junc_RuvA_I"/>
</dbReference>
<dbReference type="STRING" id="1307839.L21SP5_01806"/>
<dbReference type="Gene3D" id="2.40.50.140">
    <property type="entry name" value="Nucleic acid-binding proteins"/>
    <property type="match status" value="1"/>
</dbReference>
<dbReference type="InterPro" id="IPR036267">
    <property type="entry name" value="RuvA_C_sf"/>
</dbReference>
<dbReference type="CDD" id="cd14332">
    <property type="entry name" value="UBA_RuvA_C"/>
    <property type="match status" value="1"/>
</dbReference>
<keyword evidence="10" id="KW-1185">Reference proteome</keyword>
<dbReference type="Pfam" id="PF14520">
    <property type="entry name" value="HHH_5"/>
    <property type="match status" value="1"/>
</dbReference>
<dbReference type="GO" id="GO:0006310">
    <property type="term" value="P:DNA recombination"/>
    <property type="evidence" value="ECO:0007669"/>
    <property type="project" value="UniProtKB-UniRule"/>
</dbReference>
<keyword evidence="9" id="KW-0067">ATP-binding</keyword>
<dbReference type="GO" id="GO:0006281">
    <property type="term" value="P:DNA repair"/>
    <property type="evidence" value="ECO:0007669"/>
    <property type="project" value="UniProtKB-UniRule"/>
</dbReference>
<feature type="domain" description="DNA helicase Holliday junction RuvA type" evidence="7">
    <location>
        <begin position="1"/>
        <end position="61"/>
    </location>
</feature>
<dbReference type="EMBL" id="CP013118">
    <property type="protein sequence ID" value="ALO15447.1"/>
    <property type="molecule type" value="Genomic_DNA"/>
</dbReference>
<dbReference type="Proteomes" id="UP000064893">
    <property type="component" value="Chromosome"/>
</dbReference>
<dbReference type="GO" id="GO:0005524">
    <property type="term" value="F:ATP binding"/>
    <property type="evidence" value="ECO:0007669"/>
    <property type="project" value="InterPro"/>
</dbReference>
<reference evidence="9 10" key="1">
    <citation type="submission" date="2015-11" db="EMBL/GenBank/DDBJ databases">
        <title>Description and complete genome sequence of a novel strain predominating in hypersaline microbial mats and representing a new family of the Bacteriodetes phylum.</title>
        <authorList>
            <person name="Spring S."/>
            <person name="Bunk B."/>
            <person name="Sproer C."/>
            <person name="Klenk H.-P."/>
        </authorList>
    </citation>
    <scope>NUCLEOTIDE SEQUENCE [LARGE SCALE GENOMIC DNA]</scope>
    <source>
        <strain evidence="9 10">L21-Spi-D4</strain>
    </source>
</reference>
<evidence type="ECO:0000256" key="4">
    <source>
        <dbReference type="ARBA" id="ARBA00023172"/>
    </source>
</evidence>
<keyword evidence="3 6" id="KW-0238">DNA-binding</keyword>
<dbReference type="PATRIC" id="fig|1307839.3.peg.1909"/>
<dbReference type="Pfam" id="PF01330">
    <property type="entry name" value="RuvA_N"/>
    <property type="match status" value="1"/>
</dbReference>
<keyword evidence="9" id="KW-0547">Nucleotide-binding</keyword>
<dbReference type="OrthoDB" id="5293449at2"/>
<keyword evidence="5 6" id="KW-0234">DNA repair</keyword>
<evidence type="ECO:0000256" key="1">
    <source>
        <dbReference type="ARBA" id="ARBA00022490"/>
    </source>
</evidence>
<evidence type="ECO:0000256" key="5">
    <source>
        <dbReference type="ARBA" id="ARBA00023204"/>
    </source>
</evidence>
<accession>A0A0S2HZG6</accession>
<keyword evidence="9" id="KW-0347">Helicase</keyword>
<name>A0A0S2HZG6_9BACT</name>
<sequence>MFDYFKGKITSLTPTNCVVDINGVGYLLSISLTTYSELKVGEEFTLLAHAIYREDNQQLFGFSTTDERELFRHLISVSGVGANTARMMLSSMPPKELISAITQEQVKALKGIKGIGLRTAERIVVDLKDKVKQTGEAQEFISPEGNTNNEEALSALMMLGFSKKPVEKAIGQILQNEPGLSVEEIIKRALKKL</sequence>
<comment type="similarity">
    <text evidence="6">Belongs to the RuvA family.</text>
</comment>
<comment type="subunit">
    <text evidence="6">Homotetramer. Forms an RuvA(8)-RuvB(12)-Holliday junction (HJ) complex. HJ DNA is sandwiched between 2 RuvA tetramers; dsDNA enters through RuvA and exits via RuvB. An RuvB hexamer assembles on each DNA strand where it exits the tetramer. Each RuvB hexamer is contacted by two RuvA subunits (via domain III) on 2 adjacent RuvB subunits; this complex drives branch migration. In the full resolvosome a probable DNA-RuvA(4)-RuvB(12)-RuvC(2) complex forms which resolves the HJ.</text>
</comment>
<keyword evidence="9" id="KW-0378">Hydrolase</keyword>
<dbReference type="SUPFAM" id="SSF50249">
    <property type="entry name" value="Nucleic acid-binding proteins"/>
    <property type="match status" value="1"/>
</dbReference>
<organism evidence="9 10">
    <name type="scientific">Salinivirga cyanobacteriivorans</name>
    <dbReference type="NCBI Taxonomy" id="1307839"/>
    <lineage>
        <taxon>Bacteria</taxon>
        <taxon>Pseudomonadati</taxon>
        <taxon>Bacteroidota</taxon>
        <taxon>Bacteroidia</taxon>
        <taxon>Bacteroidales</taxon>
        <taxon>Salinivirgaceae</taxon>
        <taxon>Salinivirga</taxon>
    </lineage>
</organism>
<dbReference type="RefSeq" id="WP_057952911.1">
    <property type="nucleotide sequence ID" value="NZ_CP013118.1"/>
</dbReference>
<evidence type="ECO:0000313" key="10">
    <source>
        <dbReference type="Proteomes" id="UP000064893"/>
    </source>
</evidence>
<dbReference type="AlphaFoldDB" id="A0A0S2HZG6"/>
<dbReference type="GO" id="GO:0005737">
    <property type="term" value="C:cytoplasm"/>
    <property type="evidence" value="ECO:0007669"/>
    <property type="project" value="UniProtKB-SubCell"/>
</dbReference>
<comment type="domain">
    <text evidence="6">Has three domains with a flexible linker between the domains II and III and assumes an 'L' shape. Domain III is highly mobile and contacts RuvB.</text>
</comment>
<dbReference type="GO" id="GO:0048476">
    <property type="term" value="C:Holliday junction resolvase complex"/>
    <property type="evidence" value="ECO:0007669"/>
    <property type="project" value="UniProtKB-UniRule"/>
</dbReference>
<keyword evidence="2 6" id="KW-0227">DNA damage</keyword>
<gene>
    <name evidence="6 9" type="primary">ruvA</name>
    <name evidence="9" type="ORF">L21SP5_01806</name>
</gene>